<organism evidence="1 2">
    <name type="scientific">Gigaspora margarita</name>
    <dbReference type="NCBI Taxonomy" id="4874"/>
    <lineage>
        <taxon>Eukaryota</taxon>
        <taxon>Fungi</taxon>
        <taxon>Fungi incertae sedis</taxon>
        <taxon>Mucoromycota</taxon>
        <taxon>Glomeromycotina</taxon>
        <taxon>Glomeromycetes</taxon>
        <taxon>Diversisporales</taxon>
        <taxon>Gigasporaceae</taxon>
        <taxon>Gigaspora</taxon>
    </lineage>
</organism>
<protein>
    <submittedName>
        <fullName evidence="1">27979_t:CDS:1</fullName>
    </submittedName>
</protein>
<sequence>MNIGSDSGDTFNEFTYKKEMLDEIEGYYTEELATEEIRLYNNPWSDIESSAIYLTIIK</sequence>
<dbReference type="EMBL" id="CAJVQB010020226">
    <property type="protein sequence ID" value="CAG8793864.1"/>
    <property type="molecule type" value="Genomic_DNA"/>
</dbReference>
<dbReference type="Proteomes" id="UP000789901">
    <property type="component" value="Unassembled WGS sequence"/>
</dbReference>
<evidence type="ECO:0000313" key="1">
    <source>
        <dbReference type="EMBL" id="CAG8793864.1"/>
    </source>
</evidence>
<feature type="non-terminal residue" evidence="1">
    <location>
        <position position="58"/>
    </location>
</feature>
<reference evidence="1 2" key="1">
    <citation type="submission" date="2021-06" db="EMBL/GenBank/DDBJ databases">
        <authorList>
            <person name="Kallberg Y."/>
            <person name="Tangrot J."/>
            <person name="Rosling A."/>
        </authorList>
    </citation>
    <scope>NUCLEOTIDE SEQUENCE [LARGE SCALE GENOMIC DNA]</scope>
    <source>
        <strain evidence="1 2">120-4 pot B 10/14</strain>
    </source>
</reference>
<gene>
    <name evidence="1" type="ORF">GMARGA_LOCUS21683</name>
</gene>
<name>A0ABN7VQR5_GIGMA</name>
<proteinExistence type="predicted"/>
<accession>A0ABN7VQR5</accession>
<evidence type="ECO:0000313" key="2">
    <source>
        <dbReference type="Proteomes" id="UP000789901"/>
    </source>
</evidence>
<comment type="caution">
    <text evidence="1">The sequence shown here is derived from an EMBL/GenBank/DDBJ whole genome shotgun (WGS) entry which is preliminary data.</text>
</comment>
<keyword evidence="2" id="KW-1185">Reference proteome</keyword>